<evidence type="ECO:0000256" key="8">
    <source>
        <dbReference type="ARBA" id="ARBA00041958"/>
    </source>
</evidence>
<dbReference type="AlphaFoldDB" id="A0A9N9RZH2"/>
<evidence type="ECO:0000256" key="4">
    <source>
        <dbReference type="ARBA" id="ARBA00022737"/>
    </source>
</evidence>
<evidence type="ECO:0000256" key="2">
    <source>
        <dbReference type="ARBA" id="ARBA00011375"/>
    </source>
</evidence>
<evidence type="ECO:0000256" key="5">
    <source>
        <dbReference type="ARBA" id="ARBA00022803"/>
    </source>
</evidence>
<keyword evidence="6" id="KW-0206">Cytoskeleton</keyword>
<evidence type="ECO:0000256" key="3">
    <source>
        <dbReference type="ARBA" id="ARBA00022490"/>
    </source>
</evidence>
<evidence type="ECO:0000313" key="10">
    <source>
        <dbReference type="Proteomes" id="UP001153620"/>
    </source>
</evidence>
<dbReference type="PANTHER" id="PTHR16056">
    <property type="entry name" value="REGULATOR OF MICROTUBULE DYNAMICS PROTEIN"/>
    <property type="match status" value="1"/>
</dbReference>
<keyword evidence="4" id="KW-0677">Repeat</keyword>
<protein>
    <recommendedName>
        <fullName evidence="7">Regulator of microtubule dynamics protein 1</fullName>
    </recommendedName>
    <alternativeName>
        <fullName evidence="8">Protein FAM82B</fullName>
    </alternativeName>
</protein>
<evidence type="ECO:0000256" key="7">
    <source>
        <dbReference type="ARBA" id="ARBA00039966"/>
    </source>
</evidence>
<accession>A0A9N9RZH2</accession>
<dbReference type="GO" id="GO:0097431">
    <property type="term" value="C:mitotic spindle pole"/>
    <property type="evidence" value="ECO:0007669"/>
    <property type="project" value="TreeGrafter"/>
</dbReference>
<dbReference type="GO" id="GO:0005739">
    <property type="term" value="C:mitochondrion"/>
    <property type="evidence" value="ECO:0007669"/>
    <property type="project" value="TreeGrafter"/>
</dbReference>
<organism evidence="9 10">
    <name type="scientific">Chironomus riparius</name>
    <dbReference type="NCBI Taxonomy" id="315576"/>
    <lineage>
        <taxon>Eukaryota</taxon>
        <taxon>Metazoa</taxon>
        <taxon>Ecdysozoa</taxon>
        <taxon>Arthropoda</taxon>
        <taxon>Hexapoda</taxon>
        <taxon>Insecta</taxon>
        <taxon>Pterygota</taxon>
        <taxon>Neoptera</taxon>
        <taxon>Endopterygota</taxon>
        <taxon>Diptera</taxon>
        <taxon>Nematocera</taxon>
        <taxon>Chironomoidea</taxon>
        <taxon>Chironomidae</taxon>
        <taxon>Chironominae</taxon>
        <taxon>Chironomus</taxon>
    </lineage>
</organism>
<sequence length="294" mass="34164">MVRLYHFALVVRRLLVENRSLLYQFHRFKKPAVASRLHKPHIYLAFLGFSFAKKEVEEVKSIEFTMVDQTSLEKADQLFDDNKFQETVDFLNTLDQSSADVQWRLGRALFKCSGIDANSSKKNELIRDAYKNVHEALQKDDNNFAIHKWYAILLDANSNLDGMKTRVQELENVKKHMVRAIELNPEDPTSRYILGEFAFGLADLPWYQRKIVSTIFATPPTATYEEALEHFLKAEDLKADFYSMNKLMIGKCYMAIKDNEKAREYLTKATSITVQNEDDRKCKEEATKLLSKVK</sequence>
<reference evidence="9" key="1">
    <citation type="submission" date="2022-01" db="EMBL/GenBank/DDBJ databases">
        <authorList>
            <person name="King R."/>
        </authorList>
    </citation>
    <scope>NUCLEOTIDE SEQUENCE</scope>
</reference>
<comment type="subunit">
    <text evidence="2">Interacts with microtubules.</text>
</comment>
<dbReference type="Pfam" id="PF21033">
    <property type="entry name" value="RMD1-3"/>
    <property type="match status" value="1"/>
</dbReference>
<comment type="subcellular location">
    <subcellularLocation>
        <location evidence="1">Cytoplasm</location>
        <location evidence="1">Cytoskeleton</location>
    </subcellularLocation>
</comment>
<evidence type="ECO:0000256" key="6">
    <source>
        <dbReference type="ARBA" id="ARBA00023212"/>
    </source>
</evidence>
<keyword evidence="5" id="KW-0802">TPR repeat</keyword>
<reference evidence="9" key="2">
    <citation type="submission" date="2022-10" db="EMBL/GenBank/DDBJ databases">
        <authorList>
            <consortium name="ENA_rothamsted_submissions"/>
            <consortium name="culmorum"/>
            <person name="King R."/>
        </authorList>
    </citation>
    <scope>NUCLEOTIDE SEQUENCE</scope>
</reference>
<gene>
    <name evidence="9" type="ORF">CHIRRI_LOCUS11155</name>
</gene>
<dbReference type="OrthoDB" id="69711at2759"/>
<dbReference type="Proteomes" id="UP001153620">
    <property type="component" value="Chromosome 3"/>
</dbReference>
<keyword evidence="3" id="KW-0963">Cytoplasm</keyword>
<dbReference type="SUPFAM" id="SSF48452">
    <property type="entry name" value="TPR-like"/>
    <property type="match status" value="1"/>
</dbReference>
<dbReference type="GO" id="GO:0008017">
    <property type="term" value="F:microtubule binding"/>
    <property type="evidence" value="ECO:0007669"/>
    <property type="project" value="TreeGrafter"/>
</dbReference>
<dbReference type="InterPro" id="IPR049039">
    <property type="entry name" value="RMD1-3_a_helical_rpt"/>
</dbReference>
<keyword evidence="10" id="KW-1185">Reference proteome</keyword>
<evidence type="ECO:0000256" key="1">
    <source>
        <dbReference type="ARBA" id="ARBA00004245"/>
    </source>
</evidence>
<proteinExistence type="predicted"/>
<dbReference type="InterPro" id="IPR011990">
    <property type="entry name" value="TPR-like_helical_dom_sf"/>
</dbReference>
<dbReference type="PANTHER" id="PTHR16056:SF16">
    <property type="entry name" value="REGULATOR OF MICROTUBULE DYNAMICS PROTEIN 1"/>
    <property type="match status" value="1"/>
</dbReference>
<evidence type="ECO:0000313" key="9">
    <source>
        <dbReference type="EMBL" id="CAG9808313.1"/>
    </source>
</evidence>
<dbReference type="EMBL" id="OU895879">
    <property type="protein sequence ID" value="CAG9808313.1"/>
    <property type="molecule type" value="Genomic_DNA"/>
</dbReference>
<name>A0A9N9RZH2_9DIPT</name>
<dbReference type="GO" id="GO:0005876">
    <property type="term" value="C:spindle microtubule"/>
    <property type="evidence" value="ECO:0007669"/>
    <property type="project" value="TreeGrafter"/>
</dbReference>
<dbReference type="Gene3D" id="1.25.40.10">
    <property type="entry name" value="Tetratricopeptide repeat domain"/>
    <property type="match status" value="1"/>
</dbReference>